<evidence type="ECO:0000259" key="3">
    <source>
        <dbReference type="PROSITE" id="PS50158"/>
    </source>
</evidence>
<organism evidence="4">
    <name type="scientific">Tanacetum cinerariifolium</name>
    <name type="common">Dalmatian daisy</name>
    <name type="synonym">Chrysanthemum cinerariifolium</name>
    <dbReference type="NCBI Taxonomy" id="118510"/>
    <lineage>
        <taxon>Eukaryota</taxon>
        <taxon>Viridiplantae</taxon>
        <taxon>Streptophyta</taxon>
        <taxon>Embryophyta</taxon>
        <taxon>Tracheophyta</taxon>
        <taxon>Spermatophyta</taxon>
        <taxon>Magnoliopsida</taxon>
        <taxon>eudicotyledons</taxon>
        <taxon>Gunneridae</taxon>
        <taxon>Pentapetalae</taxon>
        <taxon>asterids</taxon>
        <taxon>campanulids</taxon>
        <taxon>Asterales</taxon>
        <taxon>Asteraceae</taxon>
        <taxon>Asteroideae</taxon>
        <taxon>Anthemideae</taxon>
        <taxon>Anthemidinae</taxon>
        <taxon>Tanacetum</taxon>
    </lineage>
</organism>
<dbReference type="Pfam" id="PF00098">
    <property type="entry name" value="zf-CCHC"/>
    <property type="match status" value="1"/>
</dbReference>
<dbReference type="InterPro" id="IPR032567">
    <property type="entry name" value="RTL1-rel"/>
</dbReference>
<dbReference type="Gene3D" id="3.10.10.10">
    <property type="entry name" value="HIV Type 1 Reverse Transcriptase, subunit A, domain 1"/>
    <property type="match status" value="1"/>
</dbReference>
<name>A0A6L2JTA3_TANCI</name>
<evidence type="ECO:0000256" key="2">
    <source>
        <dbReference type="SAM" id="MobiDB-lite"/>
    </source>
</evidence>
<feature type="compositionally biased region" description="Low complexity" evidence="2">
    <location>
        <begin position="585"/>
        <end position="594"/>
    </location>
</feature>
<dbReference type="EMBL" id="BKCJ010001285">
    <property type="protein sequence ID" value="GEU40301.1"/>
    <property type="molecule type" value="Genomic_DNA"/>
</dbReference>
<feature type="domain" description="CCHC-type" evidence="3">
    <location>
        <begin position="555"/>
        <end position="571"/>
    </location>
</feature>
<dbReference type="PROSITE" id="PS50158">
    <property type="entry name" value="ZF_CCHC"/>
    <property type="match status" value="1"/>
</dbReference>
<dbReference type="PANTHER" id="PTHR15503">
    <property type="entry name" value="LDOC1 RELATED"/>
    <property type="match status" value="1"/>
</dbReference>
<feature type="compositionally biased region" description="Acidic residues" evidence="2">
    <location>
        <begin position="72"/>
        <end position="103"/>
    </location>
</feature>
<feature type="region of interest" description="Disordered" evidence="2">
    <location>
        <begin position="1"/>
        <end position="105"/>
    </location>
</feature>
<feature type="region of interest" description="Disordered" evidence="2">
    <location>
        <begin position="358"/>
        <end position="399"/>
    </location>
</feature>
<keyword evidence="1" id="KW-0863">Zinc-finger</keyword>
<keyword evidence="4" id="KW-0808">Transferase</keyword>
<sequence>MSFARVKWVSDDELEALEATSQSPGQAPPSPDYVPGPEHLPSTDYVYSHEEPKQAPLSLDYEDLADYPADKGDDDDESSRDDADDEDGEEASEEEDDDEEEESGQLFSATEALIAAVAATLPSSPPSSPLTLLISTSPDSLTNTTYTISTITSTINTTHTSPLYADAPLGYRAAKIKVSREGYLEDVAKSNLVETSFFGALVAILMALLSRESLAAAAARQPGLDVATVDATLGSLMSIEVGYRIKDVWDDMVGDMEERAPTIVEGLSQRVIDLSTTLAQDTHEIYSEARHARQAWSQSMDCSRAVHAELLAYLAEVRALRKQVSLLQRQRISDEDGLTRHIQHDHDRFIELVCTAKDPEPARDPEPKDGPADVENEAHRSSGNDDDSHESGNRRRTERVSRECSYGDFLKCQPLNFKGTEGFIGPTQWFKKIKFVFHISNCIKTLKKMMTDKYYPRGEIKKLEIKPWNLNVKDAIEFASKLMDQKIRTFADHQAENKIKLDDNSRNNQNEQPPFKKQNVVKAYIDGPGEKKPYGGSKPVCLKCNYHHNGQCAPKCNNCKKAGHLARDCRSPAAAANNHKDSRANQRGNQAGNGGAKARAYVVGTAGTNPNANVITEIGSFDVIIGMDWLSKYHVIIDCAEKIVRIVFGNEILIVQDNGSNNGHESRLNIISCTKTQKYLLKGCHVFLARVTAKKGEDKSEEKRLKDVPVVRAFTKVFPENLSGIPPTRQVKFHIDLIPSAALVAQTPYQLAASVMKELLDQPQELSDKGFIRPNTSP</sequence>
<dbReference type="Pfam" id="PF08284">
    <property type="entry name" value="RVP_2"/>
    <property type="match status" value="1"/>
</dbReference>
<dbReference type="Gene3D" id="2.40.70.10">
    <property type="entry name" value="Acid Proteases"/>
    <property type="match status" value="1"/>
</dbReference>
<dbReference type="InterPro" id="IPR043502">
    <property type="entry name" value="DNA/RNA_pol_sf"/>
</dbReference>
<feature type="compositionally biased region" description="Basic and acidic residues" evidence="2">
    <location>
        <begin position="358"/>
        <end position="383"/>
    </location>
</feature>
<gene>
    <name evidence="4" type="ORF">Tci_012279</name>
</gene>
<dbReference type="GO" id="GO:0003964">
    <property type="term" value="F:RNA-directed DNA polymerase activity"/>
    <property type="evidence" value="ECO:0007669"/>
    <property type="project" value="UniProtKB-KW"/>
</dbReference>
<evidence type="ECO:0000256" key="1">
    <source>
        <dbReference type="PROSITE-ProRule" id="PRU00047"/>
    </source>
</evidence>
<dbReference type="AlphaFoldDB" id="A0A6L2JTA3"/>
<dbReference type="PANTHER" id="PTHR15503:SF45">
    <property type="entry name" value="RNA-DIRECTED DNA POLYMERASE HOMOLOG"/>
    <property type="match status" value="1"/>
</dbReference>
<dbReference type="GO" id="GO:0008270">
    <property type="term" value="F:zinc ion binding"/>
    <property type="evidence" value="ECO:0007669"/>
    <property type="project" value="UniProtKB-KW"/>
</dbReference>
<protein>
    <submittedName>
        <fullName evidence="4">Reverse transcriptase domain-containing protein</fullName>
    </submittedName>
</protein>
<keyword evidence="4" id="KW-0548">Nucleotidyltransferase</keyword>
<dbReference type="SUPFAM" id="SSF56672">
    <property type="entry name" value="DNA/RNA polymerases"/>
    <property type="match status" value="1"/>
</dbReference>
<evidence type="ECO:0000313" key="4">
    <source>
        <dbReference type="EMBL" id="GEU40301.1"/>
    </source>
</evidence>
<feature type="region of interest" description="Disordered" evidence="2">
    <location>
        <begin position="498"/>
        <end position="518"/>
    </location>
</feature>
<reference evidence="4" key="1">
    <citation type="journal article" date="2019" name="Sci. Rep.">
        <title>Draft genome of Tanacetum cinerariifolium, the natural source of mosquito coil.</title>
        <authorList>
            <person name="Yamashiro T."/>
            <person name="Shiraishi A."/>
            <person name="Satake H."/>
            <person name="Nakayama K."/>
        </authorList>
    </citation>
    <scope>NUCLEOTIDE SEQUENCE</scope>
</reference>
<accession>A0A6L2JTA3</accession>
<dbReference type="SMART" id="SM00343">
    <property type="entry name" value="ZnF_C2HC"/>
    <property type="match status" value="1"/>
</dbReference>
<dbReference type="InterPro" id="IPR001878">
    <property type="entry name" value="Znf_CCHC"/>
</dbReference>
<dbReference type="InterPro" id="IPR021109">
    <property type="entry name" value="Peptidase_aspartic_dom_sf"/>
</dbReference>
<proteinExistence type="predicted"/>
<feature type="compositionally biased region" description="Basic and acidic residues" evidence="2">
    <location>
        <begin position="389"/>
        <end position="399"/>
    </location>
</feature>
<dbReference type="GO" id="GO:0003676">
    <property type="term" value="F:nucleic acid binding"/>
    <property type="evidence" value="ECO:0007669"/>
    <property type="project" value="InterPro"/>
</dbReference>
<keyword evidence="4" id="KW-0695">RNA-directed DNA polymerase</keyword>
<keyword evidence="1" id="KW-0479">Metal-binding</keyword>
<keyword evidence="1" id="KW-0862">Zinc</keyword>
<comment type="caution">
    <text evidence="4">The sequence shown here is derived from an EMBL/GenBank/DDBJ whole genome shotgun (WGS) entry which is preliminary data.</text>
</comment>
<feature type="region of interest" description="Disordered" evidence="2">
    <location>
        <begin position="574"/>
        <end position="594"/>
    </location>
</feature>